<evidence type="ECO:0008006" key="5">
    <source>
        <dbReference type="Google" id="ProtNLM"/>
    </source>
</evidence>
<sequence>MLSQSIVIGTPGFMPSEQTTGRPVFSSDLYSLGLTAIYLLTGKYPQELATNPSTGEILWRQYALNITPSFAAILDKAIQPYAPNRYKNASLMLRSLQNLVAPKIQPNPTLISAAPTGAYVQPQQTPTVVVAPSQAIPYQQPANAQGMNDWQKALVMGGVIGVCVLGGLLIIDRKDNTQPQTTVVQQSTSVASTTSLPTQERRLSQPLVSRTSAGQALRNYYETINRSEYQSAWSQLSPQHRNNPDLHPAGFNSFTE</sequence>
<feature type="transmembrane region" description="Helical" evidence="2">
    <location>
        <begin position="153"/>
        <end position="171"/>
    </location>
</feature>
<reference evidence="3" key="2">
    <citation type="journal article" date="2019" name="Genome Biol. Evol.">
        <title>Day and night: Metabolic profiles and evolutionary relationships of six axenic non-marine cyanobacteria.</title>
        <authorList>
            <person name="Will S.E."/>
            <person name="Henke P."/>
            <person name="Boedeker C."/>
            <person name="Huang S."/>
            <person name="Brinkmann H."/>
            <person name="Rohde M."/>
            <person name="Jarek M."/>
            <person name="Friedl T."/>
            <person name="Seufert S."/>
            <person name="Schumacher M."/>
            <person name="Overmann J."/>
            <person name="Neumann-Schaal M."/>
            <person name="Petersen J."/>
        </authorList>
    </citation>
    <scope>NUCLEOTIDE SEQUENCE [LARGE SCALE GENOMIC DNA]</scope>
    <source>
        <strain evidence="3">PCC 7102</strain>
    </source>
</reference>
<proteinExistence type="predicted"/>
<evidence type="ECO:0000256" key="2">
    <source>
        <dbReference type="SAM" id="Phobius"/>
    </source>
</evidence>
<protein>
    <recommendedName>
        <fullName evidence="5">Protein kinase domain-containing protein</fullName>
    </recommendedName>
</protein>
<evidence type="ECO:0000313" key="3">
    <source>
        <dbReference type="EMBL" id="RUT06677.1"/>
    </source>
</evidence>
<feature type="region of interest" description="Disordered" evidence="1">
    <location>
        <begin position="235"/>
        <end position="256"/>
    </location>
</feature>
<comment type="caution">
    <text evidence="3">The sequence shown here is derived from an EMBL/GenBank/DDBJ whole genome shotgun (WGS) entry which is preliminary data.</text>
</comment>
<dbReference type="Gene3D" id="1.10.510.10">
    <property type="entry name" value="Transferase(Phosphotransferase) domain 1"/>
    <property type="match status" value="1"/>
</dbReference>
<dbReference type="AlphaFoldDB" id="A0A433VKS7"/>
<accession>A0A433VKS7</accession>
<name>A0A433VKS7_9CYAN</name>
<organism evidence="3 4">
    <name type="scientific">Dulcicalothrix desertica PCC 7102</name>
    <dbReference type="NCBI Taxonomy" id="232991"/>
    <lineage>
        <taxon>Bacteria</taxon>
        <taxon>Bacillati</taxon>
        <taxon>Cyanobacteriota</taxon>
        <taxon>Cyanophyceae</taxon>
        <taxon>Nostocales</taxon>
        <taxon>Calotrichaceae</taxon>
        <taxon>Dulcicalothrix</taxon>
    </lineage>
</organism>
<dbReference type="EMBL" id="RSCL01000006">
    <property type="protein sequence ID" value="RUT06677.1"/>
    <property type="molecule type" value="Genomic_DNA"/>
</dbReference>
<dbReference type="InterPro" id="IPR011009">
    <property type="entry name" value="Kinase-like_dom_sf"/>
</dbReference>
<keyword evidence="4" id="KW-1185">Reference proteome</keyword>
<keyword evidence="2" id="KW-1133">Transmembrane helix</keyword>
<keyword evidence="2" id="KW-0472">Membrane</keyword>
<evidence type="ECO:0000313" key="4">
    <source>
        <dbReference type="Proteomes" id="UP000271624"/>
    </source>
</evidence>
<evidence type="ECO:0000256" key="1">
    <source>
        <dbReference type="SAM" id="MobiDB-lite"/>
    </source>
</evidence>
<dbReference type="Proteomes" id="UP000271624">
    <property type="component" value="Unassembled WGS sequence"/>
</dbReference>
<gene>
    <name evidence="3" type="ORF">DSM106972_029340</name>
</gene>
<keyword evidence="2" id="KW-0812">Transmembrane</keyword>
<reference evidence="3" key="1">
    <citation type="submission" date="2018-12" db="EMBL/GenBank/DDBJ databases">
        <authorList>
            <person name="Will S."/>
            <person name="Neumann-Schaal M."/>
            <person name="Henke P."/>
        </authorList>
    </citation>
    <scope>NUCLEOTIDE SEQUENCE</scope>
    <source>
        <strain evidence="3">PCC 7102</strain>
    </source>
</reference>
<dbReference type="SUPFAM" id="SSF56112">
    <property type="entry name" value="Protein kinase-like (PK-like)"/>
    <property type="match status" value="1"/>
</dbReference>